<name>A0A0G1WMY6_9BACT</name>
<dbReference type="AlphaFoldDB" id="A0A0G1WMY6"/>
<dbReference type="SUPFAM" id="SSF89550">
    <property type="entry name" value="PHP domain-like"/>
    <property type="match status" value="1"/>
</dbReference>
<evidence type="ECO:0000259" key="1">
    <source>
        <dbReference type="Pfam" id="PF02811"/>
    </source>
</evidence>
<dbReference type="InterPro" id="IPR016195">
    <property type="entry name" value="Pol/histidinol_Pase-like"/>
</dbReference>
<evidence type="ECO:0000313" key="3">
    <source>
        <dbReference type="Proteomes" id="UP000034956"/>
    </source>
</evidence>
<dbReference type="EMBL" id="LCPF01000001">
    <property type="protein sequence ID" value="KKU91703.1"/>
    <property type="molecule type" value="Genomic_DNA"/>
</dbReference>
<proteinExistence type="predicted"/>
<sequence>MKLKANLHFHSKDDPHDVIDYSFQEGIDEAARLGFEVIALTCHNRFIDLPEYAAHAAKNNILFIPGIEKNIERRHVVILNADKDIEKIDTFAGLAAYKKSRPAAFVLAPHPYFPTPYCLGEKLEEHIGIFDAIEHSWFYSKRVNLNSKAETLAKKRNLPYLATSDTHELKILTKAYAVIDAEEKTAAAVFEAIRLKNFENFSEPSKFWSEMIISTLWGDARKYRQKYLVRQKRRS</sequence>
<protein>
    <submittedName>
        <fullName evidence="2">PHP domain protein</fullName>
    </submittedName>
</protein>
<dbReference type="Pfam" id="PF13263">
    <property type="entry name" value="PHP_C"/>
    <property type="match status" value="1"/>
</dbReference>
<dbReference type="Pfam" id="PF02811">
    <property type="entry name" value="PHP"/>
    <property type="match status" value="1"/>
</dbReference>
<gene>
    <name evidence="2" type="ORF">UY23_C0001G0309</name>
</gene>
<dbReference type="Proteomes" id="UP000034956">
    <property type="component" value="Unassembled WGS sequence"/>
</dbReference>
<reference evidence="2 3" key="1">
    <citation type="journal article" date="2015" name="Nature">
        <title>rRNA introns, odd ribosomes, and small enigmatic genomes across a large radiation of phyla.</title>
        <authorList>
            <person name="Brown C.T."/>
            <person name="Hug L.A."/>
            <person name="Thomas B.C."/>
            <person name="Sharon I."/>
            <person name="Castelle C.J."/>
            <person name="Singh A."/>
            <person name="Wilkins M.J."/>
            <person name="Williams K.H."/>
            <person name="Banfield J.F."/>
        </authorList>
    </citation>
    <scope>NUCLEOTIDE SEQUENCE [LARGE SCALE GENOMIC DNA]</scope>
</reference>
<evidence type="ECO:0000313" key="2">
    <source>
        <dbReference type="EMBL" id="KKU91703.1"/>
    </source>
</evidence>
<comment type="caution">
    <text evidence="2">The sequence shown here is derived from an EMBL/GenBank/DDBJ whole genome shotgun (WGS) entry which is preliminary data.</text>
</comment>
<dbReference type="GO" id="GO:0003824">
    <property type="term" value="F:catalytic activity"/>
    <property type="evidence" value="ECO:0007669"/>
    <property type="project" value="InterPro"/>
</dbReference>
<dbReference type="InterPro" id="IPR004013">
    <property type="entry name" value="PHP_dom"/>
</dbReference>
<feature type="domain" description="PHP" evidence="1">
    <location>
        <begin position="7"/>
        <end position="81"/>
    </location>
</feature>
<dbReference type="CDD" id="cd07432">
    <property type="entry name" value="PHP_HisPPase"/>
    <property type="match status" value="1"/>
</dbReference>
<dbReference type="Gene3D" id="3.20.20.140">
    <property type="entry name" value="Metal-dependent hydrolases"/>
    <property type="match status" value="1"/>
</dbReference>
<accession>A0A0G1WMY6</accession>
<organism evidence="2 3">
    <name type="scientific">Candidatus Jorgensenbacteria bacterium GW2011_GWA1_48_11</name>
    <dbReference type="NCBI Taxonomy" id="1618660"/>
    <lineage>
        <taxon>Bacteria</taxon>
        <taxon>Candidatus Joergenseniibacteriota</taxon>
    </lineage>
</organism>